<dbReference type="AlphaFoldDB" id="A0A1J5PZ13"/>
<comment type="caution">
    <text evidence="1">The sequence shown here is derived from an EMBL/GenBank/DDBJ whole genome shotgun (WGS) entry which is preliminary data.</text>
</comment>
<evidence type="ECO:0000313" key="1">
    <source>
        <dbReference type="EMBL" id="OIQ70515.1"/>
    </source>
</evidence>
<name>A0A1J5PZ13_9ZZZZ</name>
<sequence length="55" mass="6370">MVQRVSTAAFEGIEALALEEAWPTRHAIGQHLACRRTNQFNHMLTAHFRVYKYTP</sequence>
<organism evidence="1">
    <name type="scientific">mine drainage metagenome</name>
    <dbReference type="NCBI Taxonomy" id="410659"/>
    <lineage>
        <taxon>unclassified sequences</taxon>
        <taxon>metagenomes</taxon>
        <taxon>ecological metagenomes</taxon>
    </lineage>
</organism>
<reference evidence="1" key="1">
    <citation type="submission" date="2016-10" db="EMBL/GenBank/DDBJ databases">
        <title>Sequence of Gallionella enrichment culture.</title>
        <authorList>
            <person name="Poehlein A."/>
            <person name="Muehling M."/>
            <person name="Daniel R."/>
        </authorList>
    </citation>
    <scope>NUCLEOTIDE SEQUENCE</scope>
</reference>
<proteinExistence type="predicted"/>
<dbReference type="EMBL" id="MLJW01004163">
    <property type="protein sequence ID" value="OIQ70515.1"/>
    <property type="molecule type" value="Genomic_DNA"/>
</dbReference>
<protein>
    <submittedName>
        <fullName evidence="1">Uncharacterized protein</fullName>
    </submittedName>
</protein>
<accession>A0A1J5PZ13</accession>
<gene>
    <name evidence="1" type="ORF">GALL_478690</name>
</gene>